<feature type="modified residue" description="4-aspartylphosphate" evidence="4">
    <location>
        <position position="45"/>
    </location>
</feature>
<dbReference type="SMART" id="SM00342">
    <property type="entry name" value="HTH_ARAC"/>
    <property type="match status" value="1"/>
</dbReference>
<accession>A0AAW5DXG8</accession>
<dbReference type="Gene3D" id="3.40.50.2300">
    <property type="match status" value="1"/>
</dbReference>
<evidence type="ECO:0000256" key="1">
    <source>
        <dbReference type="ARBA" id="ARBA00023015"/>
    </source>
</evidence>
<organism evidence="7 8">
    <name type="scientific">Fredinandcohnia quinoae</name>
    <dbReference type="NCBI Taxonomy" id="2918902"/>
    <lineage>
        <taxon>Bacteria</taxon>
        <taxon>Bacillati</taxon>
        <taxon>Bacillota</taxon>
        <taxon>Bacilli</taxon>
        <taxon>Bacillales</taxon>
        <taxon>Bacillaceae</taxon>
        <taxon>Fredinandcohnia</taxon>
    </lineage>
</organism>
<dbReference type="GO" id="GO:0043565">
    <property type="term" value="F:sequence-specific DNA binding"/>
    <property type="evidence" value="ECO:0007669"/>
    <property type="project" value="InterPro"/>
</dbReference>
<keyword evidence="2" id="KW-0238">DNA-binding</keyword>
<dbReference type="PANTHER" id="PTHR43280:SF28">
    <property type="entry name" value="HTH-TYPE TRANSCRIPTIONAL ACTIVATOR RHAS"/>
    <property type="match status" value="1"/>
</dbReference>
<dbReference type="PROSITE" id="PS50110">
    <property type="entry name" value="RESPONSE_REGULATORY"/>
    <property type="match status" value="1"/>
</dbReference>
<gene>
    <name evidence="7" type="ORF">MJG50_06860</name>
</gene>
<evidence type="ECO:0000313" key="8">
    <source>
        <dbReference type="Proteomes" id="UP001431131"/>
    </source>
</evidence>
<evidence type="ECO:0000313" key="7">
    <source>
        <dbReference type="EMBL" id="MCH1625043.1"/>
    </source>
</evidence>
<keyword evidence="1" id="KW-0805">Transcription regulation</keyword>
<keyword evidence="8" id="KW-1185">Reference proteome</keyword>
<name>A0AAW5DXG8_9BACI</name>
<dbReference type="Gene3D" id="1.10.10.60">
    <property type="entry name" value="Homeodomain-like"/>
    <property type="match status" value="2"/>
</dbReference>
<evidence type="ECO:0000256" key="2">
    <source>
        <dbReference type="ARBA" id="ARBA00023125"/>
    </source>
</evidence>
<dbReference type="SUPFAM" id="SSF52172">
    <property type="entry name" value="CheY-like"/>
    <property type="match status" value="1"/>
</dbReference>
<dbReference type="CDD" id="cd17536">
    <property type="entry name" value="REC_YesN-like"/>
    <property type="match status" value="1"/>
</dbReference>
<feature type="domain" description="Response regulatory" evidence="6">
    <location>
        <begin position="1"/>
        <end position="110"/>
    </location>
</feature>
<dbReference type="PANTHER" id="PTHR43280">
    <property type="entry name" value="ARAC-FAMILY TRANSCRIPTIONAL REGULATOR"/>
    <property type="match status" value="1"/>
</dbReference>
<dbReference type="GO" id="GO:0003700">
    <property type="term" value="F:DNA-binding transcription factor activity"/>
    <property type="evidence" value="ECO:0007669"/>
    <property type="project" value="InterPro"/>
</dbReference>
<dbReference type="SUPFAM" id="SSF46689">
    <property type="entry name" value="Homeodomain-like"/>
    <property type="match status" value="2"/>
</dbReference>
<dbReference type="Pfam" id="PF12833">
    <property type="entry name" value="HTH_18"/>
    <property type="match status" value="1"/>
</dbReference>
<dbReference type="PRINTS" id="PR00032">
    <property type="entry name" value="HTHARAC"/>
</dbReference>
<evidence type="ECO:0000256" key="3">
    <source>
        <dbReference type="ARBA" id="ARBA00023163"/>
    </source>
</evidence>
<dbReference type="InterPro" id="IPR020449">
    <property type="entry name" value="Tscrpt_reg_AraC-type_HTH"/>
</dbReference>
<dbReference type="InterPro" id="IPR011006">
    <property type="entry name" value="CheY-like_superfamily"/>
</dbReference>
<dbReference type="InterPro" id="IPR018060">
    <property type="entry name" value="HTH_AraC"/>
</dbReference>
<evidence type="ECO:0000256" key="4">
    <source>
        <dbReference type="PROSITE-ProRule" id="PRU00169"/>
    </source>
</evidence>
<dbReference type="PROSITE" id="PS01124">
    <property type="entry name" value="HTH_ARAC_FAMILY_2"/>
    <property type="match status" value="1"/>
</dbReference>
<keyword evidence="4" id="KW-0597">Phosphoprotein</keyword>
<comment type="caution">
    <text evidence="7">The sequence shown here is derived from an EMBL/GenBank/DDBJ whole genome shotgun (WGS) entry which is preliminary data.</text>
</comment>
<dbReference type="InterPro" id="IPR001789">
    <property type="entry name" value="Sig_transdc_resp-reg_receiver"/>
</dbReference>
<dbReference type="InterPro" id="IPR009057">
    <property type="entry name" value="Homeodomain-like_sf"/>
</dbReference>
<proteinExistence type="predicted"/>
<dbReference type="AlphaFoldDB" id="A0AAW5DXG8"/>
<protein>
    <submittedName>
        <fullName evidence="7">Response regulator transcription factor</fullName>
    </submittedName>
</protein>
<reference evidence="7" key="1">
    <citation type="submission" date="2022-02" db="EMBL/GenBank/DDBJ databases">
        <title>Fredinandcohnia quinoae sp. nov. isolated from Chenopodium quinoa seeds.</title>
        <authorList>
            <person name="Saati-Santamaria Z."/>
            <person name="Flores-Felix J.D."/>
            <person name="Igual J.M."/>
            <person name="Velazquez E."/>
            <person name="Garcia-Fraile P."/>
            <person name="Martinez-Molina E."/>
        </authorList>
    </citation>
    <scope>NUCLEOTIDE SEQUENCE</scope>
    <source>
        <strain evidence="7">SECRCQ15</strain>
    </source>
</reference>
<dbReference type="SMART" id="SM00448">
    <property type="entry name" value="REC"/>
    <property type="match status" value="1"/>
</dbReference>
<dbReference type="EMBL" id="JAKTTI010000007">
    <property type="protein sequence ID" value="MCH1625043.1"/>
    <property type="molecule type" value="Genomic_DNA"/>
</dbReference>
<sequence length="498" mass="57991">MLIRQGIKHYLNWEEEGFQIVGEASNGKEALELIEATNPHIILTDIVMPIMDGDELTRIVKSKYPHIEIIILSSFSDFEYVRSTFQSGVVDYILKPKIDGPELLKVLRKAANRIPAFQFIGSQSDFNLSLEHTIDKLISGYEINYDSEVISKILPYKYYYLMGIDLQKYSTKRKEEFKTYLKEKFEESFPSQLVHHTFQQDQNVIVFLLNVQQEYTVELSRFATLLVEAESKARFVLSEYFLDFSKLGMIYKVNIIKLLQYQFYFPNQIVLVQQDLPAQPPECEAFNLDWFTEEFTHERFDTAFVYLKKHVNKLSTCYTMDIFEYKSFFGNIIFNIAVLLGNMEYNVKNLESAKYLCFTAINESSTAGEVVEQLNMFITEANKAIADKRNKLGNSNMKKLLEYVEEHYNEPLSLSSVAKHFHFNPSYLSSYFTAHNNEGFNEYLNKIRIEEAAKLLLKDTATISEISGMVGYSDHSYFCKVFKKMKGVSPSKYRRKYS</sequence>
<evidence type="ECO:0000259" key="6">
    <source>
        <dbReference type="PROSITE" id="PS50110"/>
    </source>
</evidence>
<evidence type="ECO:0000259" key="5">
    <source>
        <dbReference type="PROSITE" id="PS01124"/>
    </source>
</evidence>
<dbReference type="Proteomes" id="UP001431131">
    <property type="component" value="Unassembled WGS sequence"/>
</dbReference>
<dbReference type="GO" id="GO:0000160">
    <property type="term" value="P:phosphorelay signal transduction system"/>
    <property type="evidence" value="ECO:0007669"/>
    <property type="project" value="InterPro"/>
</dbReference>
<keyword evidence="3" id="KW-0804">Transcription</keyword>
<dbReference type="Pfam" id="PF00072">
    <property type="entry name" value="Response_reg"/>
    <property type="match status" value="1"/>
</dbReference>
<feature type="domain" description="HTH araC/xylS-type" evidence="5">
    <location>
        <begin position="398"/>
        <end position="496"/>
    </location>
</feature>